<dbReference type="AlphaFoldDB" id="A0A0L7LM01"/>
<comment type="cofactor">
    <cofactor evidence="1">
        <name>heme</name>
        <dbReference type="ChEBI" id="CHEBI:30413"/>
    </cofactor>
</comment>
<dbReference type="PANTHER" id="PTHR24291:SF50">
    <property type="entry name" value="BIFUNCTIONAL ALBAFLAVENONE MONOOXYGENASE_TERPENE SYNTHASE"/>
    <property type="match status" value="1"/>
</dbReference>
<feature type="non-terminal residue" evidence="8">
    <location>
        <position position="211"/>
    </location>
</feature>
<dbReference type="GO" id="GO:0016705">
    <property type="term" value="F:oxidoreductase activity, acting on paired donors, with incorporation or reduction of molecular oxygen"/>
    <property type="evidence" value="ECO:0007669"/>
    <property type="project" value="InterPro"/>
</dbReference>
<dbReference type="Pfam" id="PF00067">
    <property type="entry name" value="p450"/>
    <property type="match status" value="1"/>
</dbReference>
<evidence type="ECO:0000256" key="3">
    <source>
        <dbReference type="ARBA" id="ARBA00022617"/>
    </source>
</evidence>
<keyword evidence="9" id="KW-1185">Reference proteome</keyword>
<comment type="similarity">
    <text evidence="2">Belongs to the cytochrome P450 family.</text>
</comment>
<organism evidence="8 9">
    <name type="scientific">Operophtera brumata</name>
    <name type="common">Winter moth</name>
    <name type="synonym">Phalaena brumata</name>
    <dbReference type="NCBI Taxonomy" id="104452"/>
    <lineage>
        <taxon>Eukaryota</taxon>
        <taxon>Metazoa</taxon>
        <taxon>Ecdysozoa</taxon>
        <taxon>Arthropoda</taxon>
        <taxon>Hexapoda</taxon>
        <taxon>Insecta</taxon>
        <taxon>Pterygota</taxon>
        <taxon>Neoptera</taxon>
        <taxon>Endopterygota</taxon>
        <taxon>Lepidoptera</taxon>
        <taxon>Glossata</taxon>
        <taxon>Ditrysia</taxon>
        <taxon>Geometroidea</taxon>
        <taxon>Geometridae</taxon>
        <taxon>Larentiinae</taxon>
        <taxon>Operophtera</taxon>
    </lineage>
</organism>
<feature type="non-terminal residue" evidence="8">
    <location>
        <position position="1"/>
    </location>
</feature>
<accession>A0A0L7LM01</accession>
<evidence type="ECO:0000256" key="4">
    <source>
        <dbReference type="ARBA" id="ARBA00022723"/>
    </source>
</evidence>
<dbReference type="GO" id="GO:0005506">
    <property type="term" value="F:iron ion binding"/>
    <property type="evidence" value="ECO:0007669"/>
    <property type="project" value="InterPro"/>
</dbReference>
<reference evidence="8 9" key="1">
    <citation type="journal article" date="2015" name="Genome Biol. Evol.">
        <title>The genome of winter moth (Operophtera brumata) provides a genomic perspective on sexual dimorphism and phenology.</title>
        <authorList>
            <person name="Derks M.F."/>
            <person name="Smit S."/>
            <person name="Salis L."/>
            <person name="Schijlen E."/>
            <person name="Bossers A."/>
            <person name="Mateman C."/>
            <person name="Pijl A.S."/>
            <person name="de Ridder D."/>
            <person name="Groenen M.A."/>
            <person name="Visser M.E."/>
            <person name="Megens H.J."/>
        </authorList>
    </citation>
    <scope>NUCLEOTIDE SEQUENCE [LARGE SCALE GENOMIC DNA]</scope>
    <source>
        <strain evidence="8">WM2013NL</strain>
        <tissue evidence="8">Head and thorax</tissue>
    </source>
</reference>
<dbReference type="GO" id="GO:0020037">
    <property type="term" value="F:heme binding"/>
    <property type="evidence" value="ECO:0007669"/>
    <property type="project" value="InterPro"/>
</dbReference>
<dbReference type="InterPro" id="IPR050196">
    <property type="entry name" value="Cytochrome_P450_Monoox"/>
</dbReference>
<evidence type="ECO:0000256" key="6">
    <source>
        <dbReference type="ARBA" id="ARBA00023004"/>
    </source>
</evidence>
<proteinExistence type="inferred from homology"/>
<sequence length="211" mass="24612">KSVQNYTSVFNEEADCLAKVLCSKDPTVAINVYVDVVETTTQIYRQIFEKMTLWWLQIPVIYWLVGAKKTEDHYLRIIDEFSSDVVRRRQRCLQEAVGDEETLGVVDRYIISEELSEQEIKWETFSLFTTSQEASAKIASGVLMFLAHLPEWQDRVYNEIIEILGPQDSPVSSEQVKQLKYLDMVYMETLRYFSIAAMIQRTVEEEITINE</sequence>
<protein>
    <recommendedName>
        <fullName evidence="10">Cytochrome P450</fullName>
    </recommendedName>
</protein>
<evidence type="ECO:0000313" key="8">
    <source>
        <dbReference type="EMBL" id="KOB76460.1"/>
    </source>
</evidence>
<comment type="caution">
    <text evidence="8">The sequence shown here is derived from an EMBL/GenBank/DDBJ whole genome shotgun (WGS) entry which is preliminary data.</text>
</comment>
<dbReference type="SUPFAM" id="SSF48264">
    <property type="entry name" value="Cytochrome P450"/>
    <property type="match status" value="1"/>
</dbReference>
<dbReference type="EMBL" id="JTDY01000616">
    <property type="protein sequence ID" value="KOB76460.1"/>
    <property type="molecule type" value="Genomic_DNA"/>
</dbReference>
<dbReference type="GO" id="GO:0004497">
    <property type="term" value="F:monooxygenase activity"/>
    <property type="evidence" value="ECO:0007669"/>
    <property type="project" value="UniProtKB-KW"/>
</dbReference>
<dbReference type="InterPro" id="IPR001128">
    <property type="entry name" value="Cyt_P450"/>
</dbReference>
<gene>
    <name evidence="8" type="ORF">OBRU01_05927</name>
</gene>
<keyword evidence="7" id="KW-0503">Monooxygenase</keyword>
<dbReference type="Gene3D" id="1.10.630.10">
    <property type="entry name" value="Cytochrome P450"/>
    <property type="match status" value="1"/>
</dbReference>
<keyword evidence="4" id="KW-0479">Metal-binding</keyword>
<evidence type="ECO:0008006" key="10">
    <source>
        <dbReference type="Google" id="ProtNLM"/>
    </source>
</evidence>
<keyword evidence="5" id="KW-0560">Oxidoreductase</keyword>
<evidence type="ECO:0000256" key="5">
    <source>
        <dbReference type="ARBA" id="ARBA00023002"/>
    </source>
</evidence>
<keyword evidence="6" id="KW-0408">Iron</keyword>
<dbReference type="InterPro" id="IPR036396">
    <property type="entry name" value="Cyt_P450_sf"/>
</dbReference>
<dbReference type="Proteomes" id="UP000037510">
    <property type="component" value="Unassembled WGS sequence"/>
</dbReference>
<dbReference type="STRING" id="104452.A0A0L7LM01"/>
<name>A0A0L7LM01_OPEBR</name>
<evidence type="ECO:0000313" key="9">
    <source>
        <dbReference type="Proteomes" id="UP000037510"/>
    </source>
</evidence>
<evidence type="ECO:0000256" key="1">
    <source>
        <dbReference type="ARBA" id="ARBA00001971"/>
    </source>
</evidence>
<evidence type="ECO:0000256" key="7">
    <source>
        <dbReference type="ARBA" id="ARBA00023033"/>
    </source>
</evidence>
<evidence type="ECO:0000256" key="2">
    <source>
        <dbReference type="ARBA" id="ARBA00010617"/>
    </source>
</evidence>
<dbReference type="PANTHER" id="PTHR24291">
    <property type="entry name" value="CYTOCHROME P450 FAMILY 4"/>
    <property type="match status" value="1"/>
</dbReference>
<keyword evidence="3" id="KW-0349">Heme</keyword>